<dbReference type="Proteomes" id="UP001057279">
    <property type="component" value="Linkage Group LG03"/>
</dbReference>
<organism evidence="1 2">
    <name type="scientific">Ovis ammon polii x Ovis aries</name>
    <dbReference type="NCBI Taxonomy" id="2918886"/>
    <lineage>
        <taxon>Eukaryota</taxon>
        <taxon>Metazoa</taxon>
        <taxon>Chordata</taxon>
        <taxon>Craniata</taxon>
        <taxon>Vertebrata</taxon>
        <taxon>Euteleostomi</taxon>
        <taxon>Mammalia</taxon>
        <taxon>Eutheria</taxon>
        <taxon>Laurasiatheria</taxon>
        <taxon>Artiodactyla</taxon>
        <taxon>Ruminantia</taxon>
        <taxon>Pecora</taxon>
        <taxon>Bovidae</taxon>
        <taxon>Caprinae</taxon>
        <taxon>Ovis</taxon>
    </lineage>
</organism>
<accession>A0ACB9V7Z9</accession>
<reference evidence="1" key="1">
    <citation type="submission" date="2022-03" db="EMBL/GenBank/DDBJ databases">
        <title>Genomic analyses of argali, domestic sheep and their hybrids provide insights into chromosomal evolution, heterosis and genetic basis of agronomic traits.</title>
        <authorList>
            <person name="Li M."/>
        </authorList>
    </citation>
    <scope>NUCLEOTIDE SEQUENCE</scope>
    <source>
        <strain evidence="1">F1 hybrid</strain>
    </source>
</reference>
<evidence type="ECO:0000313" key="1">
    <source>
        <dbReference type="EMBL" id="KAI4586054.1"/>
    </source>
</evidence>
<name>A0ACB9V7Z9_9CETA</name>
<gene>
    <name evidence="1" type="ORF">MJG53_003841</name>
</gene>
<comment type="caution">
    <text evidence="1">The sequence shown here is derived from an EMBL/GenBank/DDBJ whole genome shotgun (WGS) entry which is preliminary data.</text>
</comment>
<keyword evidence="2" id="KW-1185">Reference proteome</keyword>
<evidence type="ECO:0000313" key="2">
    <source>
        <dbReference type="Proteomes" id="UP001057279"/>
    </source>
</evidence>
<proteinExistence type="predicted"/>
<dbReference type="EMBL" id="CM043028">
    <property type="protein sequence ID" value="KAI4586054.1"/>
    <property type="molecule type" value="Genomic_DNA"/>
</dbReference>
<sequence length="349" mass="37552">MEVHRAPVAVILSAPHPAPDFERGRDRFCLKEIAAQQGQAAGEKEGHVAEERALSTRDPRSPECQEQRGIAFPLLISEESGEVVERRRRRETRPVWASDKRAAAVSVSPPVGQEPGAVLLRAPSQCGFAKMPRVHMALNGTGLGRSEGSQARGLPLLAPDTSPGPCQAEPKGQRMVPASRELLRRGGLRFQIALSDELGICRQLIRVWRIGEATRVPANTAMPAPIHPARGRLVGCKCARLPARPSGALSGPRACLCPDSALVPDWQSCDQDIPAVRGLSPGHLVGDSSLSLNVWFCASEFQIPVLPPRRLFVAESSSPECVLCSRASELGLVRGTGLGLSKMRHNKTS</sequence>
<protein>
    <submittedName>
        <fullName evidence="1">Uncharacterized protein</fullName>
    </submittedName>
</protein>